<feature type="region of interest" description="Disordered" evidence="7">
    <location>
        <begin position="792"/>
        <end position="813"/>
    </location>
</feature>
<keyword evidence="3 8" id="KW-0812">Transmembrane</keyword>
<keyword evidence="10" id="KW-1185">Reference proteome</keyword>
<evidence type="ECO:0000313" key="9">
    <source>
        <dbReference type="EMBL" id="MDZ5762599.1"/>
    </source>
</evidence>
<proteinExistence type="inferred from homology"/>
<dbReference type="EMBL" id="JARGYT010000070">
    <property type="protein sequence ID" value="MDZ5762599.1"/>
    <property type="molecule type" value="Genomic_DNA"/>
</dbReference>
<accession>A0ABU5L903</accession>
<evidence type="ECO:0000313" key="10">
    <source>
        <dbReference type="Proteomes" id="UP001293791"/>
    </source>
</evidence>
<keyword evidence="6 8" id="KW-0472">Membrane</keyword>
<comment type="subcellular location">
    <subcellularLocation>
        <location evidence="1">Cell membrane</location>
        <topology evidence="1">Multi-pass membrane protein</topology>
    </subcellularLocation>
</comment>
<reference evidence="9 10" key="1">
    <citation type="submission" date="2023-02" db="EMBL/GenBank/DDBJ databases">
        <title>Host association and intracellularity evolved multiple times independently in the Rickettsiales.</title>
        <authorList>
            <person name="Castelli M."/>
            <person name="Nardi T."/>
            <person name="Gammuto L."/>
            <person name="Bellinzona G."/>
            <person name="Sabaneyeva E."/>
            <person name="Potekhin A."/>
            <person name="Serra V."/>
            <person name="Petroni G."/>
            <person name="Sassera D."/>
        </authorList>
    </citation>
    <scope>NUCLEOTIDE SEQUENCE [LARGE SCALE GENOMIC DNA]</scope>
    <source>
        <strain evidence="9 10">BOD18</strain>
    </source>
</reference>
<evidence type="ECO:0000256" key="8">
    <source>
        <dbReference type="SAM" id="Phobius"/>
    </source>
</evidence>
<keyword evidence="4" id="KW-0732">Signal</keyword>
<evidence type="ECO:0000256" key="5">
    <source>
        <dbReference type="ARBA" id="ARBA00022989"/>
    </source>
</evidence>
<feature type="transmembrane region" description="Helical" evidence="8">
    <location>
        <begin position="72"/>
        <end position="94"/>
    </location>
</feature>
<dbReference type="Proteomes" id="UP001293791">
    <property type="component" value="Unassembled WGS sequence"/>
</dbReference>
<sequence length="813" mass="87510">MMEFENRQPTSSFFGYLGKLDDCFTSGKALMPWEYGALNNNCIPTILSKKGTTCKGSGTGGAAFIINASRGAIYLAMLSSFPVGSIFALLAMGVEYVIMVDICSNAYIVAPHEYVNFKLDSSGSHVKCEDSGSGVMVNNAKSALTAIDIPFFYHCDPNYEPVSGKALDPNNPHDAELVGFTWGYMGSASPYCAAGADQYAQKDMVGGVVVNYMSGLSRFFNGRDRCQPSGRGSPTRGQVILNPMKGKNGEYMMPAHYHAYFRFSQQLGKVQLCVATPYTLFPIRVGCTYVPPPNQELEIDEYTKKSLSGTRCYHFLTGRTDLKSLGEALPNIDETGRGKSGTKRFLMSDLHLVSTVVGCIQDLLVKMFIDPVSSSGTTKPFFQTVQERLKQIVYSVLALYVCFIGMKIIISAKPPQQGEIVMYFVKFAVVIYFSVGSAWYDNQGGKQTGLYPSLLKTTEDIAGLFMGAYNEWDAVGLCSYKLLGSEVIGQRDLPVSAVSFGSSKVKNTYGYPGIIKMTTWDLIDCKIANYLSLGSCSYSIVGLIAVWLIGAAIFAGSLGFALSIVSLIYCVMIMMVILKFVHIVILSAFIITVLVVISPIIFCFMLFEYTKQIFQKWFSMILGYTLYPALLFAFIALMLSVFDHVFFGDLDLRSGKSLVEACRGVNSIFCVTTDVTKTDPCESGQGNIGNKITTYLDLGPLGKITIIKPAHIPTYMLAVLKLMLFAFIFYLFSSSVSSFLAILTGVQDVGSMALGGISIGKMLSAAGSAAAGIASGGTTTAGEAAGKAAQAAGKSVGSSGSGGGSGEGDQPRG</sequence>
<dbReference type="InterPro" id="IPR007688">
    <property type="entry name" value="Conjugal_tfr_TrbL/VirB6"/>
</dbReference>
<feature type="transmembrane region" description="Helical" evidence="8">
    <location>
        <begin position="421"/>
        <end position="440"/>
    </location>
</feature>
<feature type="transmembrane region" description="Helical" evidence="8">
    <location>
        <begin position="583"/>
        <end position="607"/>
    </location>
</feature>
<comment type="similarity">
    <text evidence="2">Belongs to the TrbL/VirB6 family.</text>
</comment>
<evidence type="ECO:0000256" key="1">
    <source>
        <dbReference type="ARBA" id="ARBA00004651"/>
    </source>
</evidence>
<feature type="transmembrane region" description="Helical" evidence="8">
    <location>
        <begin position="538"/>
        <end position="571"/>
    </location>
</feature>
<protein>
    <submittedName>
        <fullName evidence="9">Type IV secretion system protein VirB6</fullName>
    </submittedName>
</protein>
<feature type="transmembrane region" description="Helical" evidence="8">
    <location>
        <begin position="392"/>
        <end position="409"/>
    </location>
</feature>
<keyword evidence="5 8" id="KW-1133">Transmembrane helix</keyword>
<evidence type="ECO:0000256" key="6">
    <source>
        <dbReference type="ARBA" id="ARBA00023136"/>
    </source>
</evidence>
<name>A0ABU5L903_9RICK</name>
<evidence type="ECO:0000256" key="2">
    <source>
        <dbReference type="ARBA" id="ARBA00007802"/>
    </source>
</evidence>
<feature type="transmembrane region" description="Helical" evidence="8">
    <location>
        <begin position="627"/>
        <end position="647"/>
    </location>
</feature>
<evidence type="ECO:0000256" key="3">
    <source>
        <dbReference type="ARBA" id="ARBA00022692"/>
    </source>
</evidence>
<comment type="caution">
    <text evidence="9">The sequence shown here is derived from an EMBL/GenBank/DDBJ whole genome shotgun (WGS) entry which is preliminary data.</text>
</comment>
<evidence type="ECO:0000256" key="4">
    <source>
        <dbReference type="ARBA" id="ARBA00022729"/>
    </source>
</evidence>
<organism evidence="9 10">
    <name type="scientific">Candidatus Cyrtobacter comes</name>
    <dbReference type="NCBI Taxonomy" id="675776"/>
    <lineage>
        <taxon>Bacteria</taxon>
        <taxon>Pseudomonadati</taxon>
        <taxon>Pseudomonadota</taxon>
        <taxon>Alphaproteobacteria</taxon>
        <taxon>Rickettsiales</taxon>
        <taxon>Candidatus Midichloriaceae</taxon>
        <taxon>Candidatus Cyrtobacter</taxon>
    </lineage>
</organism>
<dbReference type="Pfam" id="PF04610">
    <property type="entry name" value="TrbL"/>
    <property type="match status" value="1"/>
</dbReference>
<evidence type="ECO:0000256" key="7">
    <source>
        <dbReference type="SAM" id="MobiDB-lite"/>
    </source>
</evidence>
<gene>
    <name evidence="9" type="ORF">Cyrtocomes_00989</name>
</gene>